<organism evidence="1 2">
    <name type="scientific">Ameca splendens</name>
    <dbReference type="NCBI Taxonomy" id="208324"/>
    <lineage>
        <taxon>Eukaryota</taxon>
        <taxon>Metazoa</taxon>
        <taxon>Chordata</taxon>
        <taxon>Craniata</taxon>
        <taxon>Vertebrata</taxon>
        <taxon>Euteleostomi</taxon>
        <taxon>Actinopterygii</taxon>
        <taxon>Neopterygii</taxon>
        <taxon>Teleostei</taxon>
        <taxon>Neoteleostei</taxon>
        <taxon>Acanthomorphata</taxon>
        <taxon>Ovalentaria</taxon>
        <taxon>Atherinomorphae</taxon>
        <taxon>Cyprinodontiformes</taxon>
        <taxon>Goodeidae</taxon>
        <taxon>Ameca</taxon>
    </lineage>
</organism>
<accession>A0ABV0Y1X0</accession>
<name>A0ABV0Y1X0_9TELE</name>
<dbReference type="Proteomes" id="UP001469553">
    <property type="component" value="Unassembled WGS sequence"/>
</dbReference>
<dbReference type="EMBL" id="JAHRIP010019751">
    <property type="protein sequence ID" value="MEQ2287581.1"/>
    <property type="molecule type" value="Genomic_DNA"/>
</dbReference>
<sequence>MSASAGLYQLRASSLSGHEGFCQGTIRHKGKCVERLPVRMLLLYTILASDLQGAEKKSSIPRRLLFVFHLHSQIHCSDLPAGGALGLDASRPCSFPGGNQTKRFNHTSFGLQPLPDYLGRDIMSPRVQFVQK</sequence>
<proteinExistence type="predicted"/>
<protein>
    <submittedName>
        <fullName evidence="1">Uncharacterized protein</fullName>
    </submittedName>
</protein>
<comment type="caution">
    <text evidence="1">The sequence shown here is derived from an EMBL/GenBank/DDBJ whole genome shotgun (WGS) entry which is preliminary data.</text>
</comment>
<keyword evidence="2" id="KW-1185">Reference proteome</keyword>
<evidence type="ECO:0000313" key="1">
    <source>
        <dbReference type="EMBL" id="MEQ2287581.1"/>
    </source>
</evidence>
<reference evidence="1 2" key="1">
    <citation type="submission" date="2021-06" db="EMBL/GenBank/DDBJ databases">
        <authorList>
            <person name="Palmer J.M."/>
        </authorList>
    </citation>
    <scope>NUCLEOTIDE SEQUENCE [LARGE SCALE GENOMIC DNA]</scope>
    <source>
        <strain evidence="1 2">AS_MEX2019</strain>
        <tissue evidence="1">Muscle</tissue>
    </source>
</reference>
<gene>
    <name evidence="1" type="ORF">AMECASPLE_014065</name>
</gene>
<evidence type="ECO:0000313" key="2">
    <source>
        <dbReference type="Proteomes" id="UP001469553"/>
    </source>
</evidence>